<dbReference type="EMBL" id="CP109968">
    <property type="protein sequence ID" value="UYZ06161.1"/>
    <property type="molecule type" value="Genomic_DNA"/>
</dbReference>
<accession>A0A4Z1QZX5</accession>
<reference evidence="1" key="1">
    <citation type="submission" date="2022-10" db="EMBL/GenBank/DDBJ databases">
        <title>Complete genome sequence of Agrobacterium salinitolerans CFBP5507.</title>
        <authorList>
            <person name="Tchabashvili S."/>
            <person name="Yen H.-C."/>
            <person name="Haryono M."/>
            <person name="Lin Y.-C."/>
            <person name="Lai E.-M."/>
            <person name="Kuo C.-H."/>
        </authorList>
    </citation>
    <scope>NUCLEOTIDE SEQUENCE</scope>
    <source>
        <strain evidence="1">CFBP5507</strain>
    </source>
</reference>
<protein>
    <submittedName>
        <fullName evidence="1">Uncharacterized protein</fullName>
    </submittedName>
</protein>
<sequence length="107" mass="11452">MSLTEFLDAIGIKLGVLLAGFFGGVLRALSRPNVTWKEMIISPVCGALAAAYLTTPLLHYLYSVSWPLPEDPLATMNAAAFLTGASAMWISDLVISRLTRWAGGNPV</sequence>
<proteinExistence type="predicted"/>
<dbReference type="OrthoDB" id="8084480at2"/>
<dbReference type="AlphaFoldDB" id="A0A4Z1QZX5"/>
<evidence type="ECO:0000313" key="1">
    <source>
        <dbReference type="EMBL" id="UYZ06161.1"/>
    </source>
</evidence>
<dbReference type="RefSeq" id="WP_137410545.1">
    <property type="nucleotide sequence ID" value="NZ_CP109968.1"/>
</dbReference>
<organism evidence="1 2">
    <name type="scientific">Agrobacterium salinitolerans</name>
    <dbReference type="NCBI Taxonomy" id="1183413"/>
    <lineage>
        <taxon>Bacteria</taxon>
        <taxon>Pseudomonadati</taxon>
        <taxon>Pseudomonadota</taxon>
        <taxon>Alphaproteobacteria</taxon>
        <taxon>Hyphomicrobiales</taxon>
        <taxon>Rhizobiaceae</taxon>
        <taxon>Rhizobium/Agrobacterium group</taxon>
        <taxon>Agrobacterium</taxon>
    </lineage>
</organism>
<dbReference type="Proteomes" id="UP000298735">
    <property type="component" value="Chromosome Circular"/>
</dbReference>
<gene>
    <name evidence="1" type="ORF">CFBP5507_07770</name>
</gene>
<dbReference type="KEGG" id="asal:CFBP5507_07770"/>
<evidence type="ECO:0000313" key="2">
    <source>
        <dbReference type="Proteomes" id="UP000298735"/>
    </source>
</evidence>
<name>A0A4Z1QZX5_9HYPH</name>